<evidence type="ECO:0000313" key="1">
    <source>
        <dbReference type="EMBL" id="QXT62386.1"/>
    </source>
</evidence>
<dbReference type="EMBL" id="CP079216">
    <property type="protein sequence ID" value="QXT62386.1"/>
    <property type="molecule type" value="Genomic_DNA"/>
</dbReference>
<dbReference type="PANTHER" id="PTHR12993">
    <property type="entry name" value="N-ACETYLGLUCOSAMINYL-PHOSPHATIDYLINOSITOL DE-N-ACETYLASE-RELATED"/>
    <property type="match status" value="1"/>
</dbReference>
<dbReference type="RefSeq" id="WP_219081202.1">
    <property type="nucleotide sequence ID" value="NZ_CP079216.1"/>
</dbReference>
<protein>
    <submittedName>
        <fullName evidence="1">PIG-L family deacetylase</fullName>
    </submittedName>
</protein>
<gene>
    <name evidence="1" type="ORF">KDB89_11595</name>
</gene>
<keyword evidence="2" id="KW-1185">Reference proteome</keyword>
<evidence type="ECO:0000313" key="2">
    <source>
        <dbReference type="Proteomes" id="UP000824504"/>
    </source>
</evidence>
<proteinExistence type="predicted"/>
<accession>A0ABX8SG82</accession>
<sequence>MTDLSVQRLDDEGFRRVLCVVAHPDDVEYGLSACVHRWVRQGATVAYLLLTSGEAGMQTPPAEVGPLRAREQAAACAEVGVDDLTILDHPDGMLVYSLDLRRDIARRIREFRPDVVAVGSWEIEVGWGLNQADHRVAGLAALDAVRDADNTWVHPELADREGLPKWHVDRLLVYGHKEPTHGVPLSDDDVAAAVASLSRHEAYLADLPDHPAPADFIPDMLAQQGAAIDAAHGLLMHVFDL</sequence>
<dbReference type="Proteomes" id="UP000824504">
    <property type="component" value="Chromosome"/>
</dbReference>
<reference evidence="1 2" key="1">
    <citation type="submission" date="2021-07" db="EMBL/GenBank/DDBJ databases">
        <title>complete genome sequencing of Tessaracoccus sp.J1M15.</title>
        <authorList>
            <person name="Bae J.-W."/>
            <person name="Kim D.-y."/>
        </authorList>
    </citation>
    <scope>NUCLEOTIDE SEQUENCE [LARGE SCALE GENOMIC DNA]</scope>
    <source>
        <strain evidence="1 2">J1M15</strain>
    </source>
</reference>
<name>A0ABX8SG82_9ACTN</name>
<organism evidence="1 2">
    <name type="scientific">Tessaracoccus palaemonis</name>
    <dbReference type="NCBI Taxonomy" id="2829499"/>
    <lineage>
        <taxon>Bacteria</taxon>
        <taxon>Bacillati</taxon>
        <taxon>Actinomycetota</taxon>
        <taxon>Actinomycetes</taxon>
        <taxon>Propionibacteriales</taxon>
        <taxon>Propionibacteriaceae</taxon>
        <taxon>Tessaracoccus</taxon>
    </lineage>
</organism>
<dbReference type="InterPro" id="IPR003737">
    <property type="entry name" value="GlcNAc_PI_deacetylase-related"/>
</dbReference>
<dbReference type="PANTHER" id="PTHR12993:SF28">
    <property type="entry name" value="LMBE FAMILY PROTEIN"/>
    <property type="match status" value="1"/>
</dbReference>
<dbReference type="Pfam" id="PF02585">
    <property type="entry name" value="PIG-L"/>
    <property type="match status" value="1"/>
</dbReference>